<evidence type="ECO:0000259" key="1">
    <source>
        <dbReference type="PROSITE" id="PS50994"/>
    </source>
</evidence>
<sequence length="601" mass="69304">MDCDLGDLGETSLTVNENIAPVVSPCRNIPFAFQKKVEAEIETLVKRKILIPVNEPTDWVSQMAVVQKPNGDLRICIDPRHLNIASKREHFKLPTLEAVMPQFINAKIFSKLDLKEAYWHVRLDEKSSLLTTMITPYGRYRWSRLPFGLSEQKNSEVSQPLRELTKKDCNFRWTEKCEGAFNKIKTMITNIPVLIFYNPDKKLKIQVDSSQHGLGAVLMQEGQPIEFASRALTPTEKWKPLNQAPRRLQNLLRSNHYDFSFQWVEGNSLHIADTLSRLCNQEEKQDEVFNICQTQIVDMPDPLLERIKQETDLDDTLSKLSKQIMNGWPQRKQDLHNTIKPYFDFADTLGLSNGVILKRERVVIPFSMPQEMKKNLHTAHIAYDGMMRRARQTIFWPGMADEIRQMAETCTACQERKPMNQRETLIQHDEGNVPWEKVGADLMEVDGRQYLVTVDYYSNFIEYDYLSTTTSQDVIRKLKGQFARFGVPKMLVTDGGPQFTSNEFLRFTRRWNITHIRSDPGYPRTNGKAEAAVKIMKNLILKTKHNGDDPYEGLLELKNTPRQCSGFSPAEMCPQKSPRTLIPSTSKCLSEHVVAEKKENY</sequence>
<evidence type="ECO:0000313" key="3">
    <source>
        <dbReference type="Proteomes" id="UP000076420"/>
    </source>
</evidence>
<dbReference type="Pfam" id="PF17921">
    <property type="entry name" value="Integrase_H2C2"/>
    <property type="match status" value="1"/>
</dbReference>
<reference evidence="2" key="1">
    <citation type="submission" date="2020-05" db="UniProtKB">
        <authorList>
            <consortium name="EnsemblMetazoa"/>
        </authorList>
    </citation>
    <scope>IDENTIFICATION</scope>
    <source>
        <strain evidence="2">BB02</strain>
    </source>
</reference>
<name>A0A2C9LNH4_BIOGL</name>
<dbReference type="InterPro" id="IPR036397">
    <property type="entry name" value="RNaseH_sf"/>
</dbReference>
<proteinExistence type="predicted"/>
<dbReference type="PROSITE" id="PS50994">
    <property type="entry name" value="INTEGRASE"/>
    <property type="match status" value="1"/>
</dbReference>
<dbReference type="Gene3D" id="3.30.70.270">
    <property type="match status" value="1"/>
</dbReference>
<dbReference type="InterPro" id="IPR043128">
    <property type="entry name" value="Rev_trsase/Diguanyl_cyclase"/>
</dbReference>
<dbReference type="VEuPathDB" id="VectorBase:BGLB033023"/>
<dbReference type="Pfam" id="PF17919">
    <property type="entry name" value="RT_RNaseH_2"/>
    <property type="match status" value="1"/>
</dbReference>
<dbReference type="InterPro" id="IPR001584">
    <property type="entry name" value="Integrase_cat-core"/>
</dbReference>
<dbReference type="InterPro" id="IPR043502">
    <property type="entry name" value="DNA/RNA_pol_sf"/>
</dbReference>
<feature type="domain" description="Integrase catalytic" evidence="1">
    <location>
        <begin position="430"/>
        <end position="586"/>
    </location>
</feature>
<dbReference type="Gene3D" id="1.10.340.70">
    <property type="match status" value="1"/>
</dbReference>
<dbReference type="GO" id="GO:0015074">
    <property type="term" value="P:DNA integration"/>
    <property type="evidence" value="ECO:0007669"/>
    <property type="project" value="InterPro"/>
</dbReference>
<dbReference type="FunFam" id="3.30.420.10:FF:000063">
    <property type="entry name" value="Retrovirus-related Pol polyprotein from transposon 297-like Protein"/>
    <property type="match status" value="1"/>
</dbReference>
<dbReference type="PANTHER" id="PTHR37984">
    <property type="entry name" value="PROTEIN CBG26694"/>
    <property type="match status" value="1"/>
</dbReference>
<dbReference type="EnsemblMetazoa" id="BGLB033023-RA">
    <property type="protein sequence ID" value="BGLB033023-PA"/>
    <property type="gene ID" value="BGLB033023"/>
</dbReference>
<protein>
    <recommendedName>
        <fullName evidence="1">Integrase catalytic domain-containing protein</fullName>
    </recommendedName>
</protein>
<dbReference type="GO" id="GO:0003676">
    <property type="term" value="F:nucleic acid binding"/>
    <property type="evidence" value="ECO:0007669"/>
    <property type="project" value="InterPro"/>
</dbReference>
<dbReference type="Proteomes" id="UP000076420">
    <property type="component" value="Unassembled WGS sequence"/>
</dbReference>
<gene>
    <name evidence="2" type="primary">106080314</name>
</gene>
<dbReference type="InterPro" id="IPR041588">
    <property type="entry name" value="Integrase_H2C2"/>
</dbReference>
<dbReference type="SUPFAM" id="SSF53098">
    <property type="entry name" value="Ribonuclease H-like"/>
    <property type="match status" value="1"/>
</dbReference>
<dbReference type="InterPro" id="IPR012337">
    <property type="entry name" value="RNaseH-like_sf"/>
</dbReference>
<dbReference type="FunFam" id="1.10.340.70:FF:000004">
    <property type="entry name" value="Retrovirus-related Pol polyprotein from transposon 297-like Protein"/>
    <property type="match status" value="1"/>
</dbReference>
<dbReference type="VEuPathDB" id="VectorBase:BGLAX_040616"/>
<evidence type="ECO:0000313" key="2">
    <source>
        <dbReference type="EnsemblMetazoa" id="BGLB033023-PA"/>
    </source>
</evidence>
<dbReference type="STRING" id="6526.A0A2C9LNH4"/>
<dbReference type="CDD" id="cd01647">
    <property type="entry name" value="RT_LTR"/>
    <property type="match status" value="1"/>
</dbReference>
<accession>A0A2C9LNH4</accession>
<dbReference type="Pfam" id="PF00078">
    <property type="entry name" value="RVT_1"/>
    <property type="match status" value="1"/>
</dbReference>
<dbReference type="AlphaFoldDB" id="A0A2C9LNH4"/>
<dbReference type="VEuPathDB" id="VectorBase:BGLAX_047113"/>
<organism evidence="2 3">
    <name type="scientific">Biomphalaria glabrata</name>
    <name type="common">Bloodfluke planorb</name>
    <name type="synonym">Freshwater snail</name>
    <dbReference type="NCBI Taxonomy" id="6526"/>
    <lineage>
        <taxon>Eukaryota</taxon>
        <taxon>Metazoa</taxon>
        <taxon>Spiralia</taxon>
        <taxon>Lophotrochozoa</taxon>
        <taxon>Mollusca</taxon>
        <taxon>Gastropoda</taxon>
        <taxon>Heterobranchia</taxon>
        <taxon>Euthyneura</taxon>
        <taxon>Panpulmonata</taxon>
        <taxon>Hygrophila</taxon>
        <taxon>Lymnaeoidea</taxon>
        <taxon>Planorbidae</taxon>
        <taxon>Biomphalaria</taxon>
    </lineage>
</organism>
<dbReference type="SUPFAM" id="SSF56672">
    <property type="entry name" value="DNA/RNA polymerases"/>
    <property type="match status" value="1"/>
</dbReference>
<dbReference type="KEGG" id="bgt:106080314"/>
<dbReference type="InterPro" id="IPR000477">
    <property type="entry name" value="RT_dom"/>
</dbReference>
<dbReference type="InterPro" id="IPR050951">
    <property type="entry name" value="Retrovirus_Pol_polyprotein"/>
</dbReference>
<dbReference type="Gene3D" id="3.30.420.10">
    <property type="entry name" value="Ribonuclease H-like superfamily/Ribonuclease H"/>
    <property type="match status" value="1"/>
</dbReference>
<dbReference type="Gene3D" id="3.10.10.10">
    <property type="entry name" value="HIV Type 1 Reverse Transcriptase, subunit A, domain 1"/>
    <property type="match status" value="1"/>
</dbReference>
<dbReference type="Pfam" id="PF00665">
    <property type="entry name" value="rve"/>
    <property type="match status" value="1"/>
</dbReference>
<dbReference type="PANTHER" id="PTHR37984:SF8">
    <property type="entry name" value="CCHC-TYPE DOMAIN-CONTAINING PROTEIN"/>
    <property type="match status" value="1"/>
</dbReference>
<dbReference type="InterPro" id="IPR041577">
    <property type="entry name" value="RT_RNaseH_2"/>
</dbReference>